<keyword evidence="1 5" id="KW-0699">rRNA-binding</keyword>
<dbReference type="NCBIfam" id="TIGR00731">
    <property type="entry name" value="bL25_bact_ctc"/>
    <property type="match status" value="1"/>
</dbReference>
<dbReference type="CDD" id="cd00495">
    <property type="entry name" value="Ribosomal_L25_TL5_CTC"/>
    <property type="match status" value="1"/>
</dbReference>
<protein>
    <recommendedName>
        <fullName evidence="5">Large ribosomal subunit protein bL25</fullName>
    </recommendedName>
    <alternativeName>
        <fullName evidence="5">General stress protein CTC</fullName>
    </alternativeName>
</protein>
<dbReference type="Proteomes" id="UP001596108">
    <property type="component" value="Unassembled WGS sequence"/>
</dbReference>
<comment type="similarity">
    <text evidence="5">Belongs to the bacterial ribosomal protein bL25 family. CTC subfamily.</text>
</comment>
<dbReference type="Pfam" id="PF01386">
    <property type="entry name" value="Ribosomal_L25p"/>
    <property type="match status" value="1"/>
</dbReference>
<keyword evidence="9" id="KW-1185">Reference proteome</keyword>
<dbReference type="PANTHER" id="PTHR33284:SF1">
    <property type="entry name" value="RIBOSOMAL PROTEIN L25_GLN-TRNA SYNTHETASE, ANTI-CODON-BINDING DOMAIN-CONTAINING PROTEIN"/>
    <property type="match status" value="1"/>
</dbReference>
<feature type="domain" description="Large ribosomal subunit protein bL25 L25" evidence="6">
    <location>
        <begin position="7"/>
        <end position="94"/>
    </location>
</feature>
<dbReference type="InterPro" id="IPR020057">
    <property type="entry name" value="Ribosomal_bL25_b-dom"/>
</dbReference>
<dbReference type="EMBL" id="JBHSNC010000035">
    <property type="protein sequence ID" value="MFC5530001.1"/>
    <property type="molecule type" value="Genomic_DNA"/>
</dbReference>
<reference evidence="9" key="1">
    <citation type="journal article" date="2019" name="Int. J. Syst. Evol. Microbiol.">
        <title>The Global Catalogue of Microorganisms (GCM) 10K type strain sequencing project: providing services to taxonomists for standard genome sequencing and annotation.</title>
        <authorList>
            <consortium name="The Broad Institute Genomics Platform"/>
            <consortium name="The Broad Institute Genome Sequencing Center for Infectious Disease"/>
            <person name="Wu L."/>
            <person name="Ma J."/>
        </authorList>
    </citation>
    <scope>NUCLEOTIDE SEQUENCE [LARGE SCALE GENOMIC DNA]</scope>
    <source>
        <strain evidence="9">CGMCC 1.18578</strain>
    </source>
</reference>
<evidence type="ECO:0000256" key="4">
    <source>
        <dbReference type="ARBA" id="ARBA00023274"/>
    </source>
</evidence>
<dbReference type="InterPro" id="IPR020930">
    <property type="entry name" value="Ribosomal_uL5_bac-type"/>
</dbReference>
<evidence type="ECO:0000256" key="1">
    <source>
        <dbReference type="ARBA" id="ARBA00022730"/>
    </source>
</evidence>
<feature type="domain" description="Large ribosomal subunit protein bL25 beta" evidence="7">
    <location>
        <begin position="102"/>
        <end position="185"/>
    </location>
</feature>
<dbReference type="SUPFAM" id="SSF50715">
    <property type="entry name" value="Ribosomal protein L25-like"/>
    <property type="match status" value="1"/>
</dbReference>
<accession>A0ABW0QYW2</accession>
<dbReference type="Gene3D" id="2.40.240.10">
    <property type="entry name" value="Ribosomal Protein L25, Chain P"/>
    <property type="match status" value="1"/>
</dbReference>
<evidence type="ECO:0000313" key="9">
    <source>
        <dbReference type="Proteomes" id="UP001596108"/>
    </source>
</evidence>
<dbReference type="InterPro" id="IPR011035">
    <property type="entry name" value="Ribosomal_bL25/Gln-tRNA_synth"/>
</dbReference>
<evidence type="ECO:0000259" key="7">
    <source>
        <dbReference type="Pfam" id="PF14693"/>
    </source>
</evidence>
<evidence type="ECO:0000256" key="3">
    <source>
        <dbReference type="ARBA" id="ARBA00022980"/>
    </source>
</evidence>
<keyword evidence="3 5" id="KW-0689">Ribosomal protein</keyword>
<keyword evidence="4 5" id="KW-0687">Ribonucleoprotein</keyword>
<evidence type="ECO:0000256" key="2">
    <source>
        <dbReference type="ARBA" id="ARBA00022884"/>
    </source>
</evidence>
<dbReference type="HAMAP" id="MF_01334">
    <property type="entry name" value="Ribosomal_bL25_CTC"/>
    <property type="match status" value="1"/>
</dbReference>
<comment type="subunit">
    <text evidence="5">Part of the 50S ribosomal subunit; part of the 5S rRNA/L5/L18/L25 subcomplex. Contacts the 5S rRNA. Binds to the 5S rRNA independently of L5 and L18.</text>
</comment>
<proteinExistence type="inferred from homology"/>
<keyword evidence="2 5" id="KW-0694">RNA-binding</keyword>
<dbReference type="InterPro" id="IPR001021">
    <property type="entry name" value="Ribosomal_bL25_long"/>
</dbReference>
<dbReference type="Gene3D" id="2.170.120.20">
    <property type="entry name" value="Ribosomal protein L25, beta domain"/>
    <property type="match status" value="1"/>
</dbReference>
<organism evidence="8 9">
    <name type="scientific">Cohnella yongneupensis</name>
    <dbReference type="NCBI Taxonomy" id="425006"/>
    <lineage>
        <taxon>Bacteria</taxon>
        <taxon>Bacillati</taxon>
        <taxon>Bacillota</taxon>
        <taxon>Bacilli</taxon>
        <taxon>Bacillales</taxon>
        <taxon>Paenibacillaceae</taxon>
        <taxon>Cohnella</taxon>
    </lineage>
</organism>
<dbReference type="Pfam" id="PF14693">
    <property type="entry name" value="Ribosomal_TL5_C"/>
    <property type="match status" value="1"/>
</dbReference>
<dbReference type="PANTHER" id="PTHR33284">
    <property type="entry name" value="RIBOSOMAL PROTEIN L25/GLN-TRNA SYNTHETASE, ANTI-CODON-BINDING DOMAIN-CONTAINING PROTEIN"/>
    <property type="match status" value="1"/>
</dbReference>
<dbReference type="RefSeq" id="WP_378111934.1">
    <property type="nucleotide sequence ID" value="NZ_JBHSNC010000035.1"/>
</dbReference>
<comment type="caution">
    <text evidence="8">The sequence shown here is derived from an EMBL/GenBank/DDBJ whole genome shotgun (WGS) entry which is preliminary data.</text>
</comment>
<gene>
    <name evidence="5" type="primary">rplY</name>
    <name evidence="5" type="synonym">ctc</name>
    <name evidence="8" type="ORF">ACFPQ4_11170</name>
</gene>
<dbReference type="InterPro" id="IPR029751">
    <property type="entry name" value="Ribosomal_L25_dom"/>
</dbReference>
<evidence type="ECO:0000259" key="6">
    <source>
        <dbReference type="Pfam" id="PF01386"/>
    </source>
</evidence>
<sequence>MKASATLQVERRVTGSRNELRKIRESGKVPGVIYGKGLGAPVSISLDGKQLAAMLRSHPHSVIEVDVPGEGKHPIMMAELQRDPISHQIMHIDFQRIDMNEKITTSARIDIVGSSIGEREGGMLQLILHELDIECYPKDIPDVIDVDVSSLELGEHISIGDLKLPEGIKATQDAETVVVAILAPQKERTEEELDHIHDEELQNAKHRDAAVAVEKD</sequence>
<dbReference type="GO" id="GO:0005840">
    <property type="term" value="C:ribosome"/>
    <property type="evidence" value="ECO:0007669"/>
    <property type="project" value="UniProtKB-KW"/>
</dbReference>
<dbReference type="InterPro" id="IPR037121">
    <property type="entry name" value="Ribosomal_bL25_C"/>
</dbReference>
<dbReference type="InterPro" id="IPR020056">
    <property type="entry name" value="Rbsml_bL25/Gln-tRNA_synth_N"/>
</dbReference>
<comment type="function">
    <text evidence="5">This is one of the proteins that binds to the 5S RNA in the ribosome where it forms part of the central protuberance.</text>
</comment>
<evidence type="ECO:0000313" key="8">
    <source>
        <dbReference type="EMBL" id="MFC5530001.1"/>
    </source>
</evidence>
<name>A0ABW0QYW2_9BACL</name>
<evidence type="ECO:0000256" key="5">
    <source>
        <dbReference type="HAMAP-Rule" id="MF_01334"/>
    </source>
</evidence>